<dbReference type="InterPro" id="IPR020806">
    <property type="entry name" value="PKS_PP-bd"/>
</dbReference>
<dbReference type="GO" id="GO:0017000">
    <property type="term" value="P:antibiotic biosynthetic process"/>
    <property type="evidence" value="ECO:0007669"/>
    <property type="project" value="UniProtKB-KW"/>
</dbReference>
<gene>
    <name evidence="8" type="ORF">SAMN05216174_110122</name>
</gene>
<dbReference type="STRING" id="1271860.SAMN05216174_110122"/>
<keyword evidence="3" id="KW-0596">Phosphopantetheine</keyword>
<dbReference type="CDD" id="cd19543">
    <property type="entry name" value="DCL_NRPS"/>
    <property type="match status" value="1"/>
</dbReference>
<dbReference type="RefSeq" id="WP_175482949.1">
    <property type="nucleotide sequence ID" value="NZ_FMZZ01000010.1"/>
</dbReference>
<dbReference type="PANTHER" id="PTHR45527">
    <property type="entry name" value="NONRIBOSOMAL PEPTIDE SYNTHETASE"/>
    <property type="match status" value="1"/>
</dbReference>
<dbReference type="FunFam" id="1.10.1200.10:FF:000016">
    <property type="entry name" value="Non-ribosomal peptide synthase"/>
    <property type="match status" value="3"/>
</dbReference>
<dbReference type="SUPFAM" id="SSF56801">
    <property type="entry name" value="Acetyl-CoA synthetase-like"/>
    <property type="match status" value="4"/>
</dbReference>
<dbReference type="SMART" id="SM00823">
    <property type="entry name" value="PKS_PP"/>
    <property type="match status" value="4"/>
</dbReference>
<accession>A0A1G6U5K3</accession>
<dbReference type="Proteomes" id="UP000199501">
    <property type="component" value="Unassembled WGS sequence"/>
</dbReference>
<dbReference type="PROSITE" id="PS00455">
    <property type="entry name" value="AMP_BINDING"/>
    <property type="match status" value="4"/>
</dbReference>
<organism evidence="8 9">
    <name type="scientific">Actinokineospora iranica</name>
    <dbReference type="NCBI Taxonomy" id="1271860"/>
    <lineage>
        <taxon>Bacteria</taxon>
        <taxon>Bacillati</taxon>
        <taxon>Actinomycetota</taxon>
        <taxon>Actinomycetes</taxon>
        <taxon>Pseudonocardiales</taxon>
        <taxon>Pseudonocardiaceae</taxon>
        <taxon>Actinokineospora</taxon>
    </lineage>
</organism>
<dbReference type="SUPFAM" id="SSF47336">
    <property type="entry name" value="ACP-like"/>
    <property type="match status" value="4"/>
</dbReference>
<dbReference type="Pfam" id="PF00501">
    <property type="entry name" value="AMP-binding"/>
    <property type="match status" value="4"/>
</dbReference>
<evidence type="ECO:0000256" key="6">
    <source>
        <dbReference type="ARBA" id="ARBA00023194"/>
    </source>
</evidence>
<feature type="domain" description="Carrier" evidence="7">
    <location>
        <begin position="952"/>
        <end position="1027"/>
    </location>
</feature>
<proteinExistence type="inferred from homology"/>
<name>A0A1G6U5K3_9PSEU</name>
<keyword evidence="9" id="KW-1185">Reference proteome</keyword>
<dbReference type="NCBIfam" id="TIGR01733">
    <property type="entry name" value="AA-adenyl-dom"/>
    <property type="match status" value="4"/>
</dbReference>
<dbReference type="PANTHER" id="PTHR45527:SF1">
    <property type="entry name" value="FATTY ACID SYNTHASE"/>
    <property type="match status" value="1"/>
</dbReference>
<dbReference type="FunFam" id="3.40.50.12780:FF:000012">
    <property type="entry name" value="Non-ribosomal peptide synthetase"/>
    <property type="match status" value="2"/>
</dbReference>
<dbReference type="Gene3D" id="1.10.1200.10">
    <property type="entry name" value="ACP-like"/>
    <property type="match status" value="4"/>
</dbReference>
<feature type="domain" description="Carrier" evidence="7">
    <location>
        <begin position="1987"/>
        <end position="2062"/>
    </location>
</feature>
<dbReference type="InterPro" id="IPR001242">
    <property type="entry name" value="Condensation_dom"/>
</dbReference>
<evidence type="ECO:0000313" key="8">
    <source>
        <dbReference type="EMBL" id="SDD36712.1"/>
    </source>
</evidence>
<reference evidence="9" key="1">
    <citation type="submission" date="2016-10" db="EMBL/GenBank/DDBJ databases">
        <authorList>
            <person name="Varghese N."/>
            <person name="Submissions S."/>
        </authorList>
    </citation>
    <scope>NUCLEOTIDE SEQUENCE [LARGE SCALE GENOMIC DNA]</scope>
    <source>
        <strain evidence="9">IBRC-M 10403</strain>
    </source>
</reference>
<dbReference type="Pfam" id="PF00550">
    <property type="entry name" value="PP-binding"/>
    <property type="match status" value="4"/>
</dbReference>
<dbReference type="CDD" id="cd12117">
    <property type="entry name" value="A_NRPS_Srf_like"/>
    <property type="match status" value="1"/>
</dbReference>
<dbReference type="Pfam" id="PF00668">
    <property type="entry name" value="Condensation"/>
    <property type="match status" value="5"/>
</dbReference>
<dbReference type="InterPro" id="IPR010071">
    <property type="entry name" value="AA_adenyl_dom"/>
</dbReference>
<dbReference type="InterPro" id="IPR025110">
    <property type="entry name" value="AMP-bd_C"/>
</dbReference>
<evidence type="ECO:0000313" key="9">
    <source>
        <dbReference type="Proteomes" id="UP000199501"/>
    </source>
</evidence>
<dbReference type="InterPro" id="IPR010060">
    <property type="entry name" value="NRPS_synth"/>
</dbReference>
<keyword evidence="5" id="KW-0677">Repeat</keyword>
<dbReference type="FunFam" id="1.10.1200.10:FF:000005">
    <property type="entry name" value="Nonribosomal peptide synthetase 1"/>
    <property type="match status" value="1"/>
</dbReference>
<dbReference type="CDD" id="cd19540">
    <property type="entry name" value="LCL_NRPS-like"/>
    <property type="match status" value="3"/>
</dbReference>
<keyword evidence="4" id="KW-0597">Phosphoprotein</keyword>
<dbReference type="NCBIfam" id="TIGR01720">
    <property type="entry name" value="NRPS-para261"/>
    <property type="match status" value="1"/>
</dbReference>
<dbReference type="PROSITE" id="PS00012">
    <property type="entry name" value="PHOSPHOPANTETHEINE"/>
    <property type="match status" value="4"/>
</dbReference>
<dbReference type="FunFam" id="3.30.300.30:FF:000010">
    <property type="entry name" value="Enterobactin synthetase component F"/>
    <property type="match status" value="3"/>
</dbReference>
<dbReference type="GO" id="GO:0003824">
    <property type="term" value="F:catalytic activity"/>
    <property type="evidence" value="ECO:0007669"/>
    <property type="project" value="InterPro"/>
</dbReference>
<dbReference type="Gene3D" id="3.40.50.980">
    <property type="match status" value="8"/>
</dbReference>
<dbReference type="GO" id="GO:0072330">
    <property type="term" value="P:monocarboxylic acid biosynthetic process"/>
    <property type="evidence" value="ECO:0007669"/>
    <property type="project" value="UniProtKB-ARBA"/>
</dbReference>
<evidence type="ECO:0000256" key="4">
    <source>
        <dbReference type="ARBA" id="ARBA00022553"/>
    </source>
</evidence>
<feature type="domain" description="Carrier" evidence="7">
    <location>
        <begin position="4051"/>
        <end position="4125"/>
    </location>
</feature>
<dbReference type="InterPro" id="IPR009081">
    <property type="entry name" value="PP-bd_ACP"/>
</dbReference>
<dbReference type="EMBL" id="FMZZ01000010">
    <property type="protein sequence ID" value="SDD36712.1"/>
    <property type="molecule type" value="Genomic_DNA"/>
</dbReference>
<protein>
    <submittedName>
        <fullName evidence="8">Non-ribosomal peptide synthase domain TIGR01720/amino acid adenylation domain-containing protein</fullName>
    </submittedName>
</protein>
<dbReference type="GO" id="GO:0031177">
    <property type="term" value="F:phosphopantetheine binding"/>
    <property type="evidence" value="ECO:0007669"/>
    <property type="project" value="InterPro"/>
</dbReference>
<dbReference type="CDD" id="cd05930">
    <property type="entry name" value="A_NRPS"/>
    <property type="match status" value="3"/>
</dbReference>
<dbReference type="PROSITE" id="PS50075">
    <property type="entry name" value="CARRIER"/>
    <property type="match status" value="4"/>
</dbReference>
<dbReference type="FunFam" id="2.30.38.10:FF:000001">
    <property type="entry name" value="Non-ribosomal peptide synthetase PvdI"/>
    <property type="match status" value="4"/>
</dbReference>
<evidence type="ECO:0000256" key="1">
    <source>
        <dbReference type="ARBA" id="ARBA00001957"/>
    </source>
</evidence>
<dbReference type="InterPro" id="IPR023213">
    <property type="entry name" value="CAT-like_dom_sf"/>
</dbReference>
<dbReference type="Pfam" id="PF13193">
    <property type="entry name" value="AMP-binding_C"/>
    <property type="match status" value="4"/>
</dbReference>
<dbReference type="InterPro" id="IPR020845">
    <property type="entry name" value="AMP-binding_CS"/>
</dbReference>
<dbReference type="FunFam" id="3.40.50.980:FF:000001">
    <property type="entry name" value="Non-ribosomal peptide synthetase"/>
    <property type="match status" value="3"/>
</dbReference>
<dbReference type="GO" id="GO:0005829">
    <property type="term" value="C:cytosol"/>
    <property type="evidence" value="ECO:0007669"/>
    <property type="project" value="TreeGrafter"/>
</dbReference>
<dbReference type="Gene3D" id="3.30.300.30">
    <property type="match status" value="4"/>
</dbReference>
<sequence>MSRIEDVFPLSPLQEGLLFHSAYDTAAPDAYTVQMAFDITGPLAPATLKTAAAALVRRHVCLRSAFRQRKTGEWAQVALREVPLGWRETDLRETADPEAVARESADAERASGFDLGRPPLVRFALLRLADERHRLVLTNHHTVLDGWSVPVLVRELLAVYDNGGDPAVLPPAPNYRDHVAWLARQDRDAARQAWAEALDGLTEPTLVAPDTGRSAARSDDVELELPEPWTAALTARARAHGLTLNTLMQAAWGLVVAQLSGRDDVAFGMTVAARPAELPGAADLVGPLINTVAVRVRVRPAETLADLLTRVQGEQARLLAHHHLGLADIQRAAGVGELFDTQMVFQNYPVRPTARSRVSVADTRARDAAHYPLVLIAAARAGVTLRLGYRSDLFTAADAHAIVGRVARVLDAFATDPDLLVGRLALLSDDETARTVGAWNATGHDVPDLSVVDLFEESAHRHGDKTAVLSELPGADGLTYTEVNAAANRLARLLVARGAGPERFVAVALPPTDRLVVALLAILKSGAAYLPLDPDYPAERLAFMLADTAPSLVVTTDALLPRLPDTDAPVLLLDDDPAAGLPEHDLTDAERAAPLRLNNPAYVIYTSGSTGRPKGVVIEHRSLGAYLLWARSAYPMTAGTALVHSPISFDLTVTALYTTLVSGGRARLAPLAEESAAGPRPSFVKGTPSHLALLDAAPDEVSPTGALMLGGELLLGEALDRWRARHPGATVFNVYGATEATVNSTQNEIRPGEPTPDGPLPVGRPFWNTRVHVLDAALRPVPVGVVGEVYLAGTGLARGYHNRFSLTAQRFVADPFDVGARMYRTGDLARWNADGMLEFAGRVDGQVKIQGYRVELGEIEAALTRLPAVRQAAVVVREDQPGDRRLVGYLVPEDSDATDAAAVRAAVADELPSYMVPAALVALPALPLTANGKLDRKALPAPDYASGSAGRAPRSAREEILCGLFADVLGVERVRIDDSFFDLGGHSLLATRLVSRIRSALRVELAIRALFETPTAAGLSDALDAAAGARRSITAVDPRPSLIPPSYAQQRLWFLNQFDDEQAVAYNSPVALRLSGALDRDAMAAALRDVVARHESLRTVFADGATQVIRTPEQADVALPVVEIAEERLAERIAECCAHRFDLSVDIPLKAWLFAVNGDEHVLLLLTHHIASDAWSRGPLARDLAAAYTARAAGEAPDWTPLSVQYADYALWQRDLLGSETDPSSVVSRQLAFWSAALSGVPEELALPFDRPRPAAASYRGDRVAFAVPAEVYRGLEKLARECQATVFMVVQAGVAALLSRLGAGTDIPLGTPIAGRTDEAVDELIGFFVNTLVLRTDVSGDPSFMELVGRVRETALAAYANQDVPFERLVEVLNPARSLARHPLFQVLLTFNNTDPQSAVAEIGTLPGLDVEPIRAETAAAKFDLSFGFAESHGGDGLPEGLSGSLEFATDLFDRSTAEALTRRLVAVLAAMGEDPTLRLRQAPVLDPAERHDLVVARNATTRAVRRASLPALFAEQAAATPNAIALSGGGESLTYAELRSRVSRMAGALRARGIGRGALVAIALQKTPDAVAAMLAVLTAGAAYLPLDVDQPAERVASILDDARPALLVTEGLSAPGVPALRPRDLLDGEPVGVAPTHPHDPAYVIYTSGSTGRPKGVVVEHRSVGAYLVRAREVYPMTGMSLAHTSLAFDLTVTTLFTPLVSGGHVHLAALDETAPEGASIMKVTPSHLPLLDALPDSVSPSDMLILGGEALISEALAGWRARHPDAVVVNAYGPTEATVNCLDFRLEPGEPAPAGAVPVGRPFWNTRAYVLDAGLQPVPSGVVGELYVAGDVLARGYLNRAALTAERFVADPFVEGERMYRTGDLVRWNADGDLVYVGRADDQVKLRGFRVELGEIRSVLLEQPGIADAAVVVREDQPGDQRLVSYVVGPVAGLRDALVARLPEYMVPSAFVALDALPLTVNGKLDREALPAPDYETGVRRRAPRSPREEILCGLFAEVLGVSEVGIDDSFFDLGGHSLLATRLVSRVRSVLGVELAIRRLFETPTVAGLAAALDNAGQARAGITARQRPERIPLSFAQRRLWFLHRFEGPSATYNIPLSLRLTGDLDVPALLAAVADLVARHESLRTVFAEDADGPHQVVLATARPVVVHERVTEADLPRLLADAARHPFALDAEIPVRAWLFETSPTEHVLLLLMHHIAGDGWSRGPLAKDLSTAYAARAEGRAPDWAPLPVQYADYTLWQRSVLGAEDDPDSPIARQSAYWTDRLAGLPEELGLPADRPRPAQATYRGGRLEFTVPDDVRARLTEVSRSRQASPFMVIQAALAVLLSRLSGGTDIPLGTPVAGRTDDALDDLIGVFLNTLVLRTDVSGDPTFAELVARVRETDLAAYAHQDLPFERLVETLNPPRSLARHPLFQVLLAFNNTLVDAVDPLPGVEVRREGGQTGAAKFDLAFSFAEHAATLHGVLEFSADLYDESTAATLVDRFLLVLRSALAAPDARVGSLDLVTATERTLLLDDWGRADAPAPDASVVEMIAAQAAATPDALAVLADESLTYAELDDRSSRLARFLAERGAGPERLVAVALPRRAGMVVALLAVLKSGAGYLPLDTDYPADRLAHILDDARPVLVLTAAEVAGQLPPAEAEIAYLEDIDLTGCSGQAVTAHPEAPAYVIHTSGSTGRPKGVVVPRAALANFVRALRDRLRLDGRDRLLAVTTIGFDIHGLELFVPLVSGAAVVVADRDVVRDPAAARALIRSAGVTVAQATPSWWRAVVTDDPGVVAGLRVLVGGEALPRDLAAALAPAASVTNLYGPTETTIWSTSSDVDGEIRIGSPIANTRLRVLDAGLRLVPPGVVGELYIGGAGVARGYHGQPALTAERFVADPFGGGRMYRTGDLARWSAAGELEYLGRVDHQVKVRGHRIELGEVEAVLGARPDVAQVVAAVWEDRLVAYVVPAGDVDTAGWAKHLAETLPPAMVPSVFVPLDAVPLTPNGKVARNALPAPSVRGAVAGRAPRTPREEILCGLFADVLGVDRVSVDDSFFDLGGHSLLATRLVSRVRSVLGVELAIRRLFESPTVAGLSAALDSAAGPRRPVVAVRPRPERAPLSFAQRRLWFLHELEGPSATYNMPMTLALSGRLDVDALRQALADVAHRHEALRTVIRQDEDGPYQAVLDQTPELTVVDTADPDADLARAARHAFDLAAGPPVRAWLFRRGETEHVLLLLLHHIVGDAWSRGPLGRDLTTAYTARRAGEGPQWAPLPVRYADYALWQRDALGADDDPESPLAAQLAYWTEELADLPEELALPTDRPRPPQASYRGRRTPIAVPPALLDGIAALARDAGASPFMVVQAAIAALLHRLGAGADIPLGAPVAGRTDDALDDLVGVFVNTLVLRADVTGDPTFRELVARVRATDLAAYANQDVPFERLVDRLNPERSLARHPLFQVALTYNNIATAAPAAPEPAGLAVTGRALPVEHAKFDLSFEFTERPGALTVELEYAEDLFDAETARTLARRLVRVLEAVVAAPDVPVGAIDVLDPAERDWIIRDWNATDEPFPADRAVHELFAEQAARVPDAPALRLGGETVAYAELDARANRLAHELIRRGVRPESKVAVLLDRSFELVTATLAILKAGGAYVPIDPDQPDERTRFILADTAAVALVTDRAADYGVPVVAPVAQGPDHAPDVRTHAEQVVYVMYTSGSTGRPKGVANTHRNVAHLAVNQRWRAGNHERVLMHSPYAFDASTFELWAPLLNGGQVVIAPVGPLSAHEVAEVIADGAVTGLFVSAGLFRVLAEERPDCFAGVREVWAGGDVVSPVAVRRVLDGCPDTVVANEYGPTETTVFSSVNRMRSGDAVPSIVPIGRPLWNTRLYVLDSTLRPVAPGVLGELYIGGAGLARGYLNRPGRSAERFVADPHGGPGSRMYRTGDLARLRPDGLLEFAGRVDDQVKLRGFRVEPGEVEAALVAHGAVAEAAVILREDRPGDKRLVAYLVGDGGADPRAHLAERLPAFMVPSAFVWLDALPVTRNGKLDRGALPAPDFTPDTATTGAGTAAERVLAGLFAEVLGLPEVGVDSGFFDLGGDSIMSIQLVSRARRAGLALSVRDVFEHRTVARIAAAAAITTPAAAEDPGDALGSLPLTPVTRWAMARGGPLRGYNQSRLITVPAGTRPEHVLGAIQDLIDHHDALRARLDDAGLTILPSATATLSTVDGVGLDEDGLRELVTRWTVTAREDLDPAEGTMTRAVWFDRGAAPGLLLLMIHHFVVDGVSWRILTADLAEACQARARGERAALQPTGTSLRRWAHRLAEAAPARRPQIPHWTETLAAGHPIADGALDPALDTQATARHLTLRLPVAVTKTLLTTVPAAFHAEINDVLLTAFLLAAVDWRPGHAEDVLLDLEGHGREEDVVGGADLSRTVGWFTSVYPVRLTTGGLDLAEAWAGGPSVGALLKRVKEQVRAIPERGMGYGMLRYLDPDSAAAFAGAAEPELGFNYLGRVAGADADASLDSVPAWTVLGAAAGAGGVDPAQALAHVVEVNARTTDTPDGPVLTATWTWATRLVPDERAEALAEAWFRALRALAAHAENPDAGGLTPSDVALADLDQAEIARLEADWEDLT</sequence>
<feature type="domain" description="Carrier" evidence="7">
    <location>
        <begin position="3016"/>
        <end position="3091"/>
    </location>
</feature>
<evidence type="ECO:0000256" key="2">
    <source>
        <dbReference type="ARBA" id="ARBA00006432"/>
    </source>
</evidence>
<dbReference type="InterPro" id="IPR000873">
    <property type="entry name" value="AMP-dep_synth/lig_dom"/>
</dbReference>
<dbReference type="InterPro" id="IPR045851">
    <property type="entry name" value="AMP-bd_C_sf"/>
</dbReference>
<evidence type="ECO:0000256" key="5">
    <source>
        <dbReference type="ARBA" id="ARBA00022737"/>
    </source>
</evidence>
<evidence type="ECO:0000259" key="7">
    <source>
        <dbReference type="PROSITE" id="PS50075"/>
    </source>
</evidence>
<comment type="similarity">
    <text evidence="2">Belongs to the ATP-dependent AMP-binding enzyme family.</text>
</comment>
<dbReference type="InterPro" id="IPR036736">
    <property type="entry name" value="ACP-like_sf"/>
</dbReference>
<dbReference type="GO" id="GO:0043041">
    <property type="term" value="P:amino acid activation for nonribosomal peptide biosynthetic process"/>
    <property type="evidence" value="ECO:0007669"/>
    <property type="project" value="TreeGrafter"/>
</dbReference>
<keyword evidence="6" id="KW-0045">Antibiotic biosynthesis</keyword>
<dbReference type="Gene3D" id="2.30.38.10">
    <property type="entry name" value="Luciferase, Domain 3"/>
    <property type="match status" value="4"/>
</dbReference>
<dbReference type="SUPFAM" id="SSF52777">
    <property type="entry name" value="CoA-dependent acyltransferases"/>
    <property type="match status" value="10"/>
</dbReference>
<dbReference type="NCBIfam" id="NF003417">
    <property type="entry name" value="PRK04813.1"/>
    <property type="match status" value="4"/>
</dbReference>
<dbReference type="InterPro" id="IPR006162">
    <property type="entry name" value="Ppantetheine_attach_site"/>
</dbReference>
<dbReference type="GO" id="GO:0044550">
    <property type="term" value="P:secondary metabolite biosynthetic process"/>
    <property type="evidence" value="ECO:0007669"/>
    <property type="project" value="UniProtKB-ARBA"/>
</dbReference>
<evidence type="ECO:0000256" key="3">
    <source>
        <dbReference type="ARBA" id="ARBA00022450"/>
    </source>
</evidence>
<dbReference type="GO" id="GO:0008610">
    <property type="term" value="P:lipid biosynthetic process"/>
    <property type="evidence" value="ECO:0007669"/>
    <property type="project" value="UniProtKB-ARBA"/>
</dbReference>
<dbReference type="Gene3D" id="3.30.559.10">
    <property type="entry name" value="Chloramphenicol acetyltransferase-like domain"/>
    <property type="match status" value="5"/>
</dbReference>
<comment type="cofactor">
    <cofactor evidence="1">
        <name>pantetheine 4'-phosphate</name>
        <dbReference type="ChEBI" id="CHEBI:47942"/>
    </cofactor>
</comment>
<dbReference type="Gene3D" id="3.30.559.30">
    <property type="entry name" value="Nonribosomal peptide synthetase, condensation domain"/>
    <property type="match status" value="5"/>
</dbReference>